<keyword evidence="2" id="KW-0812">Transmembrane</keyword>
<sequence length="328" mass="34489">MSSHTSASELVPRADILLDISKATTSPGPRLLAEASPLPLTTTFTPASECLNDFWLFQSFVGIIDSSSYSTRWANLGPEDTKKCLPSGWVPSTFYSPGLVCPSGWAMAPGSTIKQDETTATCCPIHQPSSLTFTQRSPTSGETRPWHSSEVCAFGAPTNIPHTYTATPTPGITTSARATATAKKDGWNAYGIELRWKVTDLVSITSMSVPAASSATPSATSSATALPTAQQQPEESSGLSTGAKVGIGIGAVAGGILVILAVGYLFMRGRRSPSQDMSEPIANSRHELEGPRNQRYELSSGPFLGSNGPQASSKPPSAPAELEGRIER</sequence>
<evidence type="ECO:0000313" key="3">
    <source>
        <dbReference type="EMBL" id="CAG8374442.1"/>
    </source>
</evidence>
<gene>
    <name evidence="3" type="ORF">PSALAMII_LOCUS5296</name>
</gene>
<keyword evidence="2" id="KW-1133">Transmembrane helix</keyword>
<feature type="compositionally biased region" description="Low complexity" evidence="1">
    <location>
        <begin position="210"/>
        <end position="229"/>
    </location>
</feature>
<protein>
    <submittedName>
        <fullName evidence="3">Uncharacterized protein</fullName>
    </submittedName>
</protein>
<accession>A0A9W4J609</accession>
<feature type="region of interest" description="Disordered" evidence="1">
    <location>
        <begin position="272"/>
        <end position="328"/>
    </location>
</feature>
<feature type="region of interest" description="Disordered" evidence="1">
    <location>
        <begin position="210"/>
        <end position="240"/>
    </location>
</feature>
<dbReference type="OrthoDB" id="4770059at2759"/>
<feature type="transmembrane region" description="Helical" evidence="2">
    <location>
        <begin position="245"/>
        <end position="267"/>
    </location>
</feature>
<dbReference type="EMBL" id="CAJVPA010000184">
    <property type="protein sequence ID" value="CAG8374442.1"/>
    <property type="molecule type" value="Genomic_DNA"/>
</dbReference>
<reference evidence="3" key="1">
    <citation type="submission" date="2021-07" db="EMBL/GenBank/DDBJ databases">
        <authorList>
            <person name="Branca A.L. A."/>
        </authorList>
    </citation>
    <scope>NUCLEOTIDE SEQUENCE</scope>
</reference>
<dbReference type="Proteomes" id="UP001152646">
    <property type="component" value="Unassembled WGS sequence"/>
</dbReference>
<feature type="compositionally biased region" description="Polar residues" evidence="1">
    <location>
        <begin position="230"/>
        <end position="240"/>
    </location>
</feature>
<feature type="compositionally biased region" description="Basic and acidic residues" evidence="1">
    <location>
        <begin position="284"/>
        <end position="295"/>
    </location>
</feature>
<name>A0A9W4J609_9EURO</name>
<keyword evidence="2" id="KW-0472">Membrane</keyword>
<organism evidence="3 4">
    <name type="scientific">Penicillium salamii</name>
    <dbReference type="NCBI Taxonomy" id="1612424"/>
    <lineage>
        <taxon>Eukaryota</taxon>
        <taxon>Fungi</taxon>
        <taxon>Dikarya</taxon>
        <taxon>Ascomycota</taxon>
        <taxon>Pezizomycotina</taxon>
        <taxon>Eurotiomycetes</taxon>
        <taxon>Eurotiomycetidae</taxon>
        <taxon>Eurotiales</taxon>
        <taxon>Aspergillaceae</taxon>
        <taxon>Penicillium</taxon>
    </lineage>
</organism>
<dbReference type="AlphaFoldDB" id="A0A9W4J609"/>
<evidence type="ECO:0000256" key="2">
    <source>
        <dbReference type="SAM" id="Phobius"/>
    </source>
</evidence>
<comment type="caution">
    <text evidence="3">The sequence shown here is derived from an EMBL/GenBank/DDBJ whole genome shotgun (WGS) entry which is preliminary data.</text>
</comment>
<evidence type="ECO:0000256" key="1">
    <source>
        <dbReference type="SAM" id="MobiDB-lite"/>
    </source>
</evidence>
<proteinExistence type="predicted"/>
<evidence type="ECO:0000313" key="4">
    <source>
        <dbReference type="Proteomes" id="UP001152646"/>
    </source>
</evidence>